<feature type="signal peptide" evidence="7">
    <location>
        <begin position="1"/>
        <end position="22"/>
    </location>
</feature>
<proteinExistence type="inferred from homology"/>
<keyword evidence="3" id="KW-0132">Cell division</keyword>
<evidence type="ECO:0000313" key="10">
    <source>
        <dbReference type="Proteomes" id="UP001174997"/>
    </source>
</evidence>
<dbReference type="EMBL" id="JAULSY010000125">
    <property type="protein sequence ID" value="KAK0663969.1"/>
    <property type="molecule type" value="Genomic_DNA"/>
</dbReference>
<comment type="similarity">
    <text evidence="1">Belongs to the APC5 family.</text>
</comment>
<dbReference type="AlphaFoldDB" id="A0AA39Z4I1"/>
<sequence length="808" mass="91410">MARFLTPAKIGLLALIELYVEGAVPNDGIIPIINFLASNIIDCDLSSQPPSTVTPADRWKKAESTLRLITSIKDFETLLSPLAAADKLPGRRLWDRFLEKLWGVDSLHNLHEFFAAVPGLLCRTKEELRRLGLEEEGELGGRVRLGRNSPFGAFVRRAHVEFVRLKFEGVTELWRVFVRYRQPTAGYWTRRHPQYGGRLSFDQVLMEGEEEWGGRETGELAVVAYGRMLLPVVGGLGRVGEGETLPVSSDDVEGLLEFQIEQIQKYGNRIPPQIRDRFKNFLKGSHTVPSLSHYLNFSDAWRSGDFPTSFDYLHRYFDYTMQNRDRLFYQYALMNLAIVQSDFGCHKEAVATMLETVSTARENRDMTCLNFALNWFFHFGRAHPHLVRELENNSMLGSGKETLAFLRVKAKESGMWILWSSALLGEAKLGLSNGESVAVAFEHMVRSSQLIVERNMKTMMGAQLSMSVAMWDRLGLSPMSSMACQVFLSCHARNSIFDDELKITCRLAGLLAGKGKYEEAFAMLESLDQNSLRSAKPNQYWHLYRGLLKLRRDLHRNNLPAADTLLAQLLQTSSEDAEQDMVFIIDTLHIEALIRHKDFESAFAKIDSMITNLRESNRDIALRIRLLLTKAHLFDEINRPEKGFTIAMRAASMAWRALNIPLLWQAIGAVANILNSLSEFSAAAQLLLSVLPRVLETDVAFTAGTLYNLLADARMGQAGQFFYMAASDGSTEQEKQRGRRKQREMMLRAHAALESAYKYFERVEEVEKQGEVLAKMATVMRGLGDEGVSEGYAARYVSLRKEVERVNG</sequence>
<feature type="chain" id="PRO_5041435693" description="Anaphase-promoting complex subunit 5" evidence="7">
    <location>
        <begin position="23"/>
        <end position="808"/>
    </location>
</feature>
<evidence type="ECO:0000313" key="9">
    <source>
        <dbReference type="EMBL" id="KAK0663969.1"/>
    </source>
</evidence>
<organism evidence="9 10">
    <name type="scientific">Cercophora samala</name>
    <dbReference type="NCBI Taxonomy" id="330535"/>
    <lineage>
        <taxon>Eukaryota</taxon>
        <taxon>Fungi</taxon>
        <taxon>Dikarya</taxon>
        <taxon>Ascomycota</taxon>
        <taxon>Pezizomycotina</taxon>
        <taxon>Sordariomycetes</taxon>
        <taxon>Sordariomycetidae</taxon>
        <taxon>Sordariales</taxon>
        <taxon>Lasiosphaeriaceae</taxon>
        <taxon>Cercophora</taxon>
    </lineage>
</organism>
<dbReference type="InterPro" id="IPR026000">
    <property type="entry name" value="Apc5_dom"/>
</dbReference>
<reference evidence="9" key="1">
    <citation type="submission" date="2023-06" db="EMBL/GenBank/DDBJ databases">
        <title>Genome-scale phylogeny and comparative genomics of the fungal order Sordariales.</title>
        <authorList>
            <consortium name="Lawrence Berkeley National Laboratory"/>
            <person name="Hensen N."/>
            <person name="Bonometti L."/>
            <person name="Westerberg I."/>
            <person name="Brannstrom I.O."/>
            <person name="Guillou S."/>
            <person name="Cros-Aarteil S."/>
            <person name="Calhoun S."/>
            <person name="Haridas S."/>
            <person name="Kuo A."/>
            <person name="Mondo S."/>
            <person name="Pangilinan J."/>
            <person name="Riley R."/>
            <person name="Labutti K."/>
            <person name="Andreopoulos B."/>
            <person name="Lipzen A."/>
            <person name="Chen C."/>
            <person name="Yanf M."/>
            <person name="Daum C."/>
            <person name="Ng V."/>
            <person name="Clum A."/>
            <person name="Steindorff A."/>
            <person name="Ohm R."/>
            <person name="Martin F."/>
            <person name="Silar P."/>
            <person name="Natvig D."/>
            <person name="Lalanne C."/>
            <person name="Gautier V."/>
            <person name="Ament-Velasquez S.L."/>
            <person name="Kruys A."/>
            <person name="Hutchinson M.I."/>
            <person name="Powell A.J."/>
            <person name="Barry K."/>
            <person name="Miller A.N."/>
            <person name="Grigoriev I.V."/>
            <person name="Debuchy R."/>
            <person name="Gladieux P."/>
            <person name="Thoren M.H."/>
            <person name="Johannesson H."/>
        </authorList>
    </citation>
    <scope>NUCLEOTIDE SEQUENCE</scope>
    <source>
        <strain evidence="9">CBS 307.81</strain>
    </source>
</reference>
<dbReference type="PANTHER" id="PTHR12830:SF9">
    <property type="entry name" value="ANAPHASE-PROMOTING COMPLEX SUBUNIT 5"/>
    <property type="match status" value="1"/>
</dbReference>
<evidence type="ECO:0000256" key="4">
    <source>
        <dbReference type="ARBA" id="ARBA00022776"/>
    </source>
</evidence>
<dbReference type="Proteomes" id="UP001174997">
    <property type="component" value="Unassembled WGS sequence"/>
</dbReference>
<dbReference type="GO" id="GO:0070979">
    <property type="term" value="P:protein K11-linked ubiquitination"/>
    <property type="evidence" value="ECO:0007669"/>
    <property type="project" value="TreeGrafter"/>
</dbReference>
<dbReference type="GO" id="GO:0045842">
    <property type="term" value="P:positive regulation of mitotic metaphase/anaphase transition"/>
    <property type="evidence" value="ECO:0007669"/>
    <property type="project" value="TreeGrafter"/>
</dbReference>
<keyword evidence="5" id="KW-0833">Ubl conjugation pathway</keyword>
<dbReference type="GO" id="GO:0005680">
    <property type="term" value="C:anaphase-promoting complex"/>
    <property type="evidence" value="ECO:0007669"/>
    <property type="project" value="InterPro"/>
</dbReference>
<evidence type="ECO:0000256" key="5">
    <source>
        <dbReference type="ARBA" id="ARBA00022786"/>
    </source>
</evidence>
<dbReference type="PANTHER" id="PTHR12830">
    <property type="entry name" value="ANAPHASE-PROMOTING COMPLEX SUBUNIT 5"/>
    <property type="match status" value="1"/>
</dbReference>
<dbReference type="Pfam" id="PF12862">
    <property type="entry name" value="ANAPC5"/>
    <property type="match status" value="1"/>
</dbReference>
<keyword evidence="7" id="KW-0732">Signal</keyword>
<gene>
    <name evidence="9" type="ORF">QBC41DRAFT_380968</name>
</gene>
<dbReference type="GO" id="GO:0031145">
    <property type="term" value="P:anaphase-promoting complex-dependent catabolic process"/>
    <property type="evidence" value="ECO:0007669"/>
    <property type="project" value="TreeGrafter"/>
</dbReference>
<accession>A0AA39Z4I1</accession>
<name>A0AA39Z4I1_9PEZI</name>
<protein>
    <recommendedName>
        <fullName evidence="2">Anaphase-promoting complex subunit 5</fullName>
    </recommendedName>
</protein>
<evidence type="ECO:0000256" key="2">
    <source>
        <dbReference type="ARBA" id="ARBA00016066"/>
    </source>
</evidence>
<dbReference type="InterPro" id="IPR037679">
    <property type="entry name" value="Apc5"/>
</dbReference>
<comment type="caution">
    <text evidence="9">The sequence shown here is derived from an EMBL/GenBank/DDBJ whole genome shotgun (WGS) entry which is preliminary data.</text>
</comment>
<keyword evidence="6" id="KW-0131">Cell cycle</keyword>
<keyword evidence="10" id="KW-1185">Reference proteome</keyword>
<evidence type="ECO:0000256" key="6">
    <source>
        <dbReference type="ARBA" id="ARBA00023306"/>
    </source>
</evidence>
<keyword evidence="4" id="KW-0498">Mitosis</keyword>
<evidence type="ECO:0000259" key="8">
    <source>
        <dbReference type="Pfam" id="PF12862"/>
    </source>
</evidence>
<evidence type="ECO:0000256" key="1">
    <source>
        <dbReference type="ARBA" id="ARBA00007450"/>
    </source>
</evidence>
<dbReference type="GO" id="GO:0051301">
    <property type="term" value="P:cell division"/>
    <property type="evidence" value="ECO:0007669"/>
    <property type="project" value="UniProtKB-KW"/>
</dbReference>
<evidence type="ECO:0000256" key="7">
    <source>
        <dbReference type="SAM" id="SignalP"/>
    </source>
</evidence>
<evidence type="ECO:0000256" key="3">
    <source>
        <dbReference type="ARBA" id="ARBA00022618"/>
    </source>
</evidence>
<feature type="domain" description="Anaphase-promoting complex subunit 5" evidence="8">
    <location>
        <begin position="293"/>
        <end position="382"/>
    </location>
</feature>